<evidence type="ECO:0000259" key="1">
    <source>
        <dbReference type="Pfam" id="PF12697"/>
    </source>
</evidence>
<feature type="domain" description="AB hydrolase-1" evidence="1">
    <location>
        <begin position="3"/>
        <end position="217"/>
    </location>
</feature>
<accession>A0A6N7L9Z5</accession>
<sequence>MNIVLVPGFMTDRELWSDMLRRLPTGSQIVHVDPTRAKSIEEMASQALLDAPDQFMLVGFSMGGYVAREMVRLAPQRISSLVLIATSARGDGEVQARRRSAASAFDPAAFRGLSHASLRTSVHPDRANDVGLIDRIQAMSVRLGGRVFQQQTMFRRDGDLERLVEIRCATLIIAGTHDRLRSLEEAEELRDRIAGAVMVLVDAGHMIPMEAPEELAAIMTRWLEGRLAQ</sequence>
<organism evidence="2 3">
    <name type="scientific">Sinorhizobium terangae</name>
    <dbReference type="NCBI Taxonomy" id="110322"/>
    <lineage>
        <taxon>Bacteria</taxon>
        <taxon>Pseudomonadati</taxon>
        <taxon>Pseudomonadota</taxon>
        <taxon>Alphaproteobacteria</taxon>
        <taxon>Hyphomicrobiales</taxon>
        <taxon>Rhizobiaceae</taxon>
        <taxon>Sinorhizobium/Ensifer group</taxon>
        <taxon>Sinorhizobium</taxon>
    </lineage>
</organism>
<name>A0A6N7L9Z5_SINTE</name>
<keyword evidence="2" id="KW-0378">Hydrolase</keyword>
<proteinExistence type="predicted"/>
<dbReference type="Pfam" id="PF12697">
    <property type="entry name" value="Abhydrolase_6"/>
    <property type="match status" value="1"/>
</dbReference>
<reference evidence="2 3" key="1">
    <citation type="journal article" date="2013" name="Genome Biol.">
        <title>Comparative genomics of the core and accessory genomes of 48 Sinorhizobium strains comprising five genospecies.</title>
        <authorList>
            <person name="Sugawara M."/>
            <person name="Epstein B."/>
            <person name="Badgley B.D."/>
            <person name="Unno T."/>
            <person name="Xu L."/>
            <person name="Reese J."/>
            <person name="Gyaneshwar P."/>
            <person name="Denny R."/>
            <person name="Mudge J."/>
            <person name="Bharti A.K."/>
            <person name="Farmer A.D."/>
            <person name="May G.D."/>
            <person name="Woodward J.E."/>
            <person name="Medigue C."/>
            <person name="Vallenet D."/>
            <person name="Lajus A."/>
            <person name="Rouy Z."/>
            <person name="Martinez-Vaz B."/>
            <person name="Tiffin P."/>
            <person name="Young N.D."/>
            <person name="Sadowsky M.J."/>
        </authorList>
    </citation>
    <scope>NUCLEOTIDE SEQUENCE [LARGE SCALE GENOMIC DNA]</scope>
    <source>
        <strain evidence="2 3">USDA4894</strain>
    </source>
</reference>
<dbReference type="InterPro" id="IPR000073">
    <property type="entry name" value="AB_hydrolase_1"/>
</dbReference>
<dbReference type="PANTHER" id="PTHR43798">
    <property type="entry name" value="MONOACYLGLYCEROL LIPASE"/>
    <property type="match status" value="1"/>
</dbReference>
<evidence type="ECO:0000313" key="2">
    <source>
        <dbReference type="EMBL" id="MQX14110.1"/>
    </source>
</evidence>
<gene>
    <name evidence="2" type="ORF">GHK62_04865</name>
</gene>
<dbReference type="GO" id="GO:0016787">
    <property type="term" value="F:hydrolase activity"/>
    <property type="evidence" value="ECO:0007669"/>
    <property type="project" value="UniProtKB-KW"/>
</dbReference>
<dbReference type="Gene3D" id="3.40.50.1820">
    <property type="entry name" value="alpha/beta hydrolase"/>
    <property type="match status" value="1"/>
</dbReference>
<protein>
    <submittedName>
        <fullName evidence="2">Alpha/beta fold hydrolase</fullName>
    </submittedName>
</protein>
<dbReference type="InterPro" id="IPR050266">
    <property type="entry name" value="AB_hydrolase_sf"/>
</dbReference>
<keyword evidence="3" id="KW-1185">Reference proteome</keyword>
<dbReference type="SUPFAM" id="SSF53474">
    <property type="entry name" value="alpha/beta-Hydrolases"/>
    <property type="match status" value="1"/>
</dbReference>
<dbReference type="RefSeq" id="WP_153437198.1">
    <property type="nucleotide sequence ID" value="NZ_JACIGA010000010.1"/>
</dbReference>
<dbReference type="PRINTS" id="PR00111">
    <property type="entry name" value="ABHYDROLASE"/>
</dbReference>
<dbReference type="EMBL" id="WITC01000026">
    <property type="protein sequence ID" value="MQX14110.1"/>
    <property type="molecule type" value="Genomic_DNA"/>
</dbReference>
<comment type="caution">
    <text evidence="2">The sequence shown here is derived from an EMBL/GenBank/DDBJ whole genome shotgun (WGS) entry which is preliminary data.</text>
</comment>
<dbReference type="InterPro" id="IPR029058">
    <property type="entry name" value="AB_hydrolase_fold"/>
</dbReference>
<dbReference type="OrthoDB" id="5491135at2"/>
<evidence type="ECO:0000313" key="3">
    <source>
        <dbReference type="Proteomes" id="UP000439983"/>
    </source>
</evidence>
<dbReference type="AlphaFoldDB" id="A0A6N7L9Z5"/>
<dbReference type="Proteomes" id="UP000439983">
    <property type="component" value="Unassembled WGS sequence"/>
</dbReference>